<protein>
    <submittedName>
        <fullName evidence="1">Uncharacterized protein</fullName>
    </submittedName>
</protein>
<reference evidence="1" key="1">
    <citation type="submission" date="2019-08" db="EMBL/GenBank/DDBJ databases">
        <authorList>
            <person name="Kucharzyk K."/>
            <person name="Murdoch R.W."/>
            <person name="Higgins S."/>
            <person name="Loffler F."/>
        </authorList>
    </citation>
    <scope>NUCLEOTIDE SEQUENCE</scope>
</reference>
<organism evidence="1">
    <name type="scientific">bioreactor metagenome</name>
    <dbReference type="NCBI Taxonomy" id="1076179"/>
    <lineage>
        <taxon>unclassified sequences</taxon>
        <taxon>metagenomes</taxon>
        <taxon>ecological metagenomes</taxon>
    </lineage>
</organism>
<comment type="caution">
    <text evidence="1">The sequence shown here is derived from an EMBL/GenBank/DDBJ whole genome shotgun (WGS) entry which is preliminary data.</text>
</comment>
<dbReference type="EMBL" id="VSSQ01041355">
    <property type="protein sequence ID" value="MPM94767.1"/>
    <property type="molecule type" value="Genomic_DNA"/>
</dbReference>
<dbReference type="AlphaFoldDB" id="A0A645DZG4"/>
<proteinExistence type="predicted"/>
<sequence>MHLFSPNALDGGTPAVILRHQFRRTRLCGKHFVGTAGKKANIANRNLCAGWVLFVIRECESHMPFQDRPDQRLIPAGEQRGNPFE</sequence>
<evidence type="ECO:0000313" key="1">
    <source>
        <dbReference type="EMBL" id="MPM94767.1"/>
    </source>
</evidence>
<accession>A0A645DZG4</accession>
<name>A0A645DZG4_9ZZZZ</name>
<gene>
    <name evidence="1" type="ORF">SDC9_141915</name>
</gene>